<dbReference type="Gene3D" id="3.40.50.620">
    <property type="entry name" value="HUPs"/>
    <property type="match status" value="1"/>
</dbReference>
<evidence type="ECO:0000313" key="11">
    <source>
        <dbReference type="Proteomes" id="UP000306409"/>
    </source>
</evidence>
<evidence type="ECO:0000256" key="3">
    <source>
        <dbReference type="ARBA" id="ARBA00022598"/>
    </source>
</evidence>
<dbReference type="Pfam" id="PF00795">
    <property type="entry name" value="CN_hydrolase"/>
    <property type="match status" value="1"/>
</dbReference>
<dbReference type="PIRSF" id="PIRSF006630">
    <property type="entry name" value="NADS_GAT"/>
    <property type="match status" value="1"/>
</dbReference>
<dbReference type="RefSeq" id="WP_137698492.1">
    <property type="nucleotide sequence ID" value="NZ_CP061336.1"/>
</dbReference>
<dbReference type="EMBL" id="CP061336">
    <property type="protein sequence ID" value="QNU68074.1"/>
    <property type="molecule type" value="Genomic_DNA"/>
</dbReference>
<evidence type="ECO:0000256" key="5">
    <source>
        <dbReference type="ARBA" id="ARBA00022840"/>
    </source>
</evidence>
<reference evidence="10 11" key="1">
    <citation type="submission" date="2020-09" db="EMBL/GenBank/DDBJ databases">
        <title>Characterization and genome sequencing of Ruminiclostridium sp. nov. MA18.</title>
        <authorList>
            <person name="Rettenmaier R."/>
            <person name="Kowollik M.-L."/>
            <person name="Liebl W."/>
            <person name="Zverlov V."/>
        </authorList>
    </citation>
    <scope>NUCLEOTIDE SEQUENCE [LARGE SCALE GENOMIC DNA]</scope>
    <source>
        <strain evidence="10 11">MA18</strain>
    </source>
</reference>
<dbReference type="InterPro" id="IPR036526">
    <property type="entry name" value="C-N_Hydrolase_sf"/>
</dbReference>
<feature type="binding site" evidence="7">
    <location>
        <position position="441"/>
    </location>
    <ligand>
        <name>deamido-NAD(+)</name>
        <dbReference type="ChEBI" id="CHEBI:58437"/>
        <note>ligand shared between two neighboring subunits</note>
    </ligand>
</feature>
<dbReference type="PROSITE" id="PS50263">
    <property type="entry name" value="CN_HYDROLASE"/>
    <property type="match status" value="1"/>
</dbReference>
<dbReference type="CDD" id="cd07570">
    <property type="entry name" value="GAT_Gln-NAD-synth"/>
    <property type="match status" value="1"/>
</dbReference>
<evidence type="ECO:0000256" key="1">
    <source>
        <dbReference type="ARBA" id="ARBA00005188"/>
    </source>
</evidence>
<feature type="binding site" evidence="7">
    <location>
        <position position="121"/>
    </location>
    <ligand>
        <name>L-glutamine</name>
        <dbReference type="ChEBI" id="CHEBI:58359"/>
    </ligand>
</feature>
<comment type="similarity">
    <text evidence="9">Belongs to the NAD synthetase family.</text>
</comment>
<organism evidence="10 11">
    <name type="scientific">Ruminiclostridium herbifermentans</name>
    <dbReference type="NCBI Taxonomy" id="2488810"/>
    <lineage>
        <taxon>Bacteria</taxon>
        <taxon>Bacillati</taxon>
        <taxon>Bacillota</taxon>
        <taxon>Clostridia</taxon>
        <taxon>Eubacteriales</taxon>
        <taxon>Oscillospiraceae</taxon>
        <taxon>Ruminiclostridium</taxon>
    </lineage>
</organism>
<feature type="active site" description="Nucleophile; for glutaminase activity" evidence="7">
    <location>
        <position position="171"/>
    </location>
</feature>
<dbReference type="GO" id="GO:0009435">
    <property type="term" value="P:NAD+ biosynthetic process"/>
    <property type="evidence" value="ECO:0007669"/>
    <property type="project" value="UniProtKB-UniRule"/>
</dbReference>
<dbReference type="SUPFAM" id="SSF56317">
    <property type="entry name" value="Carbon-nitrogen hydrolase"/>
    <property type="match status" value="1"/>
</dbReference>
<comment type="catalytic activity">
    <reaction evidence="7 8">
        <text>deamido-NAD(+) + L-glutamine + ATP + H2O = L-glutamate + AMP + diphosphate + NAD(+) + H(+)</text>
        <dbReference type="Rhea" id="RHEA:24384"/>
        <dbReference type="ChEBI" id="CHEBI:15377"/>
        <dbReference type="ChEBI" id="CHEBI:15378"/>
        <dbReference type="ChEBI" id="CHEBI:29985"/>
        <dbReference type="ChEBI" id="CHEBI:30616"/>
        <dbReference type="ChEBI" id="CHEBI:33019"/>
        <dbReference type="ChEBI" id="CHEBI:57540"/>
        <dbReference type="ChEBI" id="CHEBI:58359"/>
        <dbReference type="ChEBI" id="CHEBI:58437"/>
        <dbReference type="ChEBI" id="CHEBI:456215"/>
        <dbReference type="EC" id="6.3.5.1"/>
    </reaction>
</comment>
<evidence type="ECO:0000313" key="10">
    <source>
        <dbReference type="EMBL" id="QNU68074.1"/>
    </source>
</evidence>
<feature type="binding site" evidence="7">
    <location>
        <position position="465"/>
    </location>
    <ligand>
        <name>ATP</name>
        <dbReference type="ChEBI" id="CHEBI:30616"/>
    </ligand>
</feature>
<protein>
    <recommendedName>
        <fullName evidence="7 8">Glutamine-dependent NAD(+) synthetase</fullName>
        <ecNumber evidence="7 8">6.3.5.1</ecNumber>
    </recommendedName>
    <alternativeName>
        <fullName evidence="7 8">NAD(+) synthase [glutamine-hydrolyzing]</fullName>
    </alternativeName>
</protein>
<feature type="active site" description="For glutaminase activity" evidence="7">
    <location>
        <position position="115"/>
    </location>
</feature>
<comment type="function">
    <text evidence="7">Catalyzes the ATP-dependent amidation of deamido-NAD to form NAD. Uses L-glutamine as a nitrogen source.</text>
</comment>
<dbReference type="Gene3D" id="1.10.10.1140">
    <property type="entry name" value="Glutamine-dependent NAD+ synthetase, C-terminal domain"/>
    <property type="match status" value="1"/>
</dbReference>
<gene>
    <name evidence="7" type="primary">nadE</name>
    <name evidence="10" type="ORF">EHE19_006430</name>
</gene>
<keyword evidence="11" id="KW-1185">Reference proteome</keyword>
<dbReference type="InterPro" id="IPR014445">
    <property type="entry name" value="Gln-dep_NAD_synthase"/>
</dbReference>
<dbReference type="GO" id="GO:0003952">
    <property type="term" value="F:NAD+ synthase (glutamine-hydrolyzing) activity"/>
    <property type="evidence" value="ECO:0007669"/>
    <property type="project" value="UniProtKB-UniRule"/>
</dbReference>
<evidence type="ECO:0000256" key="4">
    <source>
        <dbReference type="ARBA" id="ARBA00022741"/>
    </source>
</evidence>
<dbReference type="Gene3D" id="3.60.110.10">
    <property type="entry name" value="Carbon-nitrogen hydrolase"/>
    <property type="match status" value="1"/>
</dbReference>
<evidence type="ECO:0000256" key="8">
    <source>
        <dbReference type="PIRNR" id="PIRNR006630"/>
    </source>
</evidence>
<dbReference type="InterPro" id="IPR003694">
    <property type="entry name" value="NAD_synthase"/>
</dbReference>
<dbReference type="CDD" id="cd00553">
    <property type="entry name" value="NAD_synthase"/>
    <property type="match status" value="1"/>
</dbReference>
<dbReference type="SUPFAM" id="SSF52402">
    <property type="entry name" value="Adenine nucleotide alpha hydrolases-like"/>
    <property type="match status" value="1"/>
</dbReference>
<dbReference type="GO" id="GO:0008795">
    <property type="term" value="F:NAD+ synthase activity"/>
    <property type="evidence" value="ECO:0007669"/>
    <property type="project" value="UniProtKB-UniRule"/>
</dbReference>
<proteinExistence type="inferred from homology"/>
<comment type="pathway">
    <text evidence="1 7 8">Cofactor biosynthesis; NAD(+) biosynthesis; NAD(+) from deamido-NAD(+) (L-Gln route): step 1/1.</text>
</comment>
<dbReference type="PANTHER" id="PTHR23090:SF9">
    <property type="entry name" value="GLUTAMINE-DEPENDENT NAD(+) SYNTHETASE"/>
    <property type="match status" value="1"/>
</dbReference>
<keyword evidence="3 7" id="KW-0436">Ligase</keyword>
<evidence type="ECO:0000256" key="6">
    <source>
        <dbReference type="ARBA" id="ARBA00023027"/>
    </source>
</evidence>
<dbReference type="InterPro" id="IPR014729">
    <property type="entry name" value="Rossmann-like_a/b/a_fold"/>
</dbReference>
<sequence>MNFGFVRVAAAIPKLKVANCEYNTAEIIESAKQAQTKGAQFVVFPELAITSYTCGDLFLQKTLQNDAINSLKTILEKTKGLDCILLVGMPLLVNSRLYNCAVVIQSGKILGIVPKSFIPNYSEFYEVRWFCSGMDSHNENINLLGQAVPFGTDLLFEAENMNGLCFGIEICEDLWTAIPPSSYQAINGATLLFNLSASNEIVGKHEYRESIIKMQSAKCAAAYVYTSSGVNESTTDLVFGGHALISEYGVVLAQSERFSFDQQLIISDVDIDRMVSERLKNSSFTHRTESIQFRKVLFSVREPNNSEVKRTFDPLPFVPSELSIRNKRCNEIFNIQTSGLVKRLKHTGIDKCVIGISGGLDSTLALLVIVKAYDRLGIDRKNIHAITMPGFGTSDNTLNNSLELMRLMNVTTFQIDIKEACMKHFNDIGHDPAVYDVTYENVQARERTQILMDIANKIGGLVIGTGDLSELALGWCTYNGDHMSMYAVNSGVPKTLVKYLVQWAADYVFKDETSEVLKSIIDTPISPELLPTDDAGQIQQKTEDIVGPYELHDFFLYHFVRYGAQPSKIFVMAKYAFEGKYTDEVIDKWLRTFLKRFFSQQFKRSCLPDGPKVGSISLSPRGDWRMPSDGDVNSWLKELKLNLFI</sequence>
<dbReference type="FunFam" id="3.40.50.620:FF:000155">
    <property type="entry name" value="Glutamine-dependent NAD(+) synthetase"/>
    <property type="match status" value="1"/>
</dbReference>
<feature type="binding site" evidence="7">
    <location>
        <begin position="355"/>
        <end position="362"/>
    </location>
    <ligand>
        <name>ATP</name>
        <dbReference type="ChEBI" id="CHEBI:30616"/>
    </ligand>
</feature>
<feature type="active site" description="Proton acceptor; for glutaminase activity" evidence="7">
    <location>
        <position position="46"/>
    </location>
</feature>
<evidence type="ECO:0000256" key="7">
    <source>
        <dbReference type="HAMAP-Rule" id="MF_02090"/>
    </source>
</evidence>
<dbReference type="AlphaFoldDB" id="A0A4U7JCY4"/>
<dbReference type="InterPro" id="IPR003010">
    <property type="entry name" value="C-N_Hydrolase"/>
</dbReference>
<evidence type="ECO:0000256" key="9">
    <source>
        <dbReference type="RuleBase" id="RU003811"/>
    </source>
</evidence>
<dbReference type="Pfam" id="PF02540">
    <property type="entry name" value="NAD_synthase"/>
    <property type="match status" value="1"/>
</dbReference>
<feature type="binding site" evidence="7">
    <location>
        <position position="198"/>
    </location>
    <ligand>
        <name>L-glutamine</name>
        <dbReference type="ChEBI" id="CHEBI:58359"/>
    </ligand>
</feature>
<feature type="binding site" evidence="7">
    <location>
        <begin position="475"/>
        <end position="478"/>
    </location>
    <ligand>
        <name>deamido-NAD(+)</name>
        <dbReference type="ChEBI" id="CHEBI:58437"/>
        <note>ligand shared between two neighboring subunits</note>
    </ligand>
</feature>
<dbReference type="Proteomes" id="UP000306409">
    <property type="component" value="Chromosome"/>
</dbReference>
<dbReference type="PANTHER" id="PTHR23090">
    <property type="entry name" value="NH 3 /GLUTAMINE-DEPENDENT NAD + SYNTHETASE"/>
    <property type="match status" value="1"/>
</dbReference>
<dbReference type="GO" id="GO:0005524">
    <property type="term" value="F:ATP binding"/>
    <property type="evidence" value="ECO:0007669"/>
    <property type="project" value="UniProtKB-UniRule"/>
</dbReference>
<accession>A0A4U7JCY4</accession>
<keyword evidence="5 7" id="KW-0067">ATP-binding</keyword>
<dbReference type="OrthoDB" id="9803818at2"/>
<feature type="binding site" evidence="7">
    <location>
        <position position="603"/>
    </location>
    <ligand>
        <name>deamido-NAD(+)</name>
        <dbReference type="ChEBI" id="CHEBI:58437"/>
        <note>ligand shared between two neighboring subunits</note>
    </ligand>
</feature>
<feature type="binding site" evidence="7">
    <location>
        <position position="204"/>
    </location>
    <ligand>
        <name>L-glutamine</name>
        <dbReference type="ChEBI" id="CHEBI:58359"/>
    </ligand>
</feature>
<dbReference type="GO" id="GO:0004359">
    <property type="term" value="F:glutaminase activity"/>
    <property type="evidence" value="ECO:0007669"/>
    <property type="project" value="InterPro"/>
</dbReference>
<dbReference type="NCBIfam" id="NF002730">
    <property type="entry name" value="PRK02628.1"/>
    <property type="match status" value="1"/>
</dbReference>
<evidence type="ECO:0000256" key="2">
    <source>
        <dbReference type="ARBA" id="ARBA00007145"/>
    </source>
</evidence>
<dbReference type="KEGG" id="rher:EHE19_006430"/>
<keyword evidence="6 7" id="KW-0520">NAD</keyword>
<comment type="similarity">
    <text evidence="2 7 8">In the C-terminal section; belongs to the NAD synthetase family.</text>
</comment>
<dbReference type="HAMAP" id="MF_02090">
    <property type="entry name" value="NadE_glutamine_dep"/>
    <property type="match status" value="1"/>
</dbReference>
<dbReference type="EC" id="6.3.5.1" evidence="7 8"/>
<dbReference type="NCBIfam" id="TIGR00552">
    <property type="entry name" value="nadE"/>
    <property type="match status" value="1"/>
</dbReference>
<feature type="binding site" evidence="7">
    <location>
        <position position="470"/>
    </location>
    <ligand>
        <name>deamido-NAD(+)</name>
        <dbReference type="ChEBI" id="CHEBI:58437"/>
        <note>ligand shared between two neighboring subunits</note>
    </ligand>
</feature>
<dbReference type="InterPro" id="IPR022310">
    <property type="entry name" value="NAD/GMP_synthase"/>
</dbReference>
<dbReference type="InterPro" id="IPR041856">
    <property type="entry name" value="NAD+_synth_C"/>
</dbReference>
<keyword evidence="4 7" id="KW-0547">Nucleotide-binding</keyword>
<dbReference type="UniPathway" id="UPA00253">
    <property type="reaction ID" value="UER00334"/>
</dbReference>
<dbReference type="GO" id="GO:0005737">
    <property type="term" value="C:cytoplasm"/>
    <property type="evidence" value="ECO:0007669"/>
    <property type="project" value="InterPro"/>
</dbReference>
<name>A0A4U7JCY4_9FIRM</name>